<dbReference type="HOGENOM" id="CLU_862577_0_0_7"/>
<feature type="compositionally biased region" description="Basic and acidic residues" evidence="1">
    <location>
        <begin position="291"/>
        <end position="304"/>
    </location>
</feature>
<feature type="region of interest" description="Disordered" evidence="1">
    <location>
        <begin position="1"/>
        <end position="35"/>
    </location>
</feature>
<dbReference type="KEGG" id="dti:Desti_3415"/>
<evidence type="ECO:0000256" key="1">
    <source>
        <dbReference type="SAM" id="MobiDB-lite"/>
    </source>
</evidence>
<evidence type="ECO:0000313" key="3">
    <source>
        <dbReference type="Proteomes" id="UP000006055"/>
    </source>
</evidence>
<accession>I4C928</accession>
<gene>
    <name evidence="2" type="ordered locus">Desti_3415</name>
</gene>
<dbReference type="RefSeq" id="WP_014811203.1">
    <property type="nucleotide sequence ID" value="NC_018025.1"/>
</dbReference>
<keyword evidence="3" id="KW-1185">Reference proteome</keyword>
<protein>
    <submittedName>
        <fullName evidence="2">Uncharacterized protein</fullName>
    </submittedName>
</protein>
<sequence length="322" mass="36814">MKRNMDNNGTLSGNIQTVAESAGGDGKYKRSGQKTSPLRMAEIRQILRKGQEAGTHKEFLEVCLKLGEKLLREFFNDAIDLYEKQGSWAGDRKSQLDRYRQEILKDPDLECRSSDTLLKALYLASQDKWLEHKGIKGREKLNSLDKEALIQLEPGDRKAKLVENYLNGEQRLLEVLQVMIKHETYFGESWQNLTIDQLKKLLELHDVTLFLPETINKLVEICHDASPEDKDKLVELVLATYEYITKYLLGGISALYLTLGRLDLAKEVQNQQERMMDRGTTDHERAVMIRDPLSGHDPGHDHSAKSRGKIGRTERPESIPLT</sequence>
<evidence type="ECO:0000313" key="2">
    <source>
        <dbReference type="EMBL" id="AFM26069.1"/>
    </source>
</evidence>
<name>I4C928_DESTA</name>
<proteinExistence type="predicted"/>
<reference evidence="3" key="1">
    <citation type="submission" date="2012-06" db="EMBL/GenBank/DDBJ databases">
        <title>Complete sequence of chromosome of Desulfomonile tiedjei DSM 6799.</title>
        <authorList>
            <person name="Lucas S."/>
            <person name="Copeland A."/>
            <person name="Lapidus A."/>
            <person name="Glavina del Rio T."/>
            <person name="Dalin E."/>
            <person name="Tice H."/>
            <person name="Bruce D."/>
            <person name="Goodwin L."/>
            <person name="Pitluck S."/>
            <person name="Peters L."/>
            <person name="Ovchinnikova G."/>
            <person name="Zeytun A."/>
            <person name="Lu M."/>
            <person name="Kyrpides N."/>
            <person name="Mavromatis K."/>
            <person name="Ivanova N."/>
            <person name="Brettin T."/>
            <person name="Detter J.C."/>
            <person name="Han C."/>
            <person name="Larimer F."/>
            <person name="Land M."/>
            <person name="Hauser L."/>
            <person name="Markowitz V."/>
            <person name="Cheng J.-F."/>
            <person name="Hugenholtz P."/>
            <person name="Woyke T."/>
            <person name="Wu D."/>
            <person name="Spring S."/>
            <person name="Schroeder M."/>
            <person name="Brambilla E."/>
            <person name="Klenk H.-P."/>
            <person name="Eisen J.A."/>
        </authorList>
    </citation>
    <scope>NUCLEOTIDE SEQUENCE [LARGE SCALE GENOMIC DNA]</scope>
    <source>
        <strain evidence="3">ATCC 49306 / DSM 6799 / DCB-1</strain>
    </source>
</reference>
<dbReference type="AlphaFoldDB" id="I4C928"/>
<feature type="compositionally biased region" description="Basic and acidic residues" evidence="1">
    <location>
        <begin position="311"/>
        <end position="322"/>
    </location>
</feature>
<feature type="region of interest" description="Disordered" evidence="1">
    <location>
        <begin position="291"/>
        <end position="322"/>
    </location>
</feature>
<organism evidence="2 3">
    <name type="scientific">Desulfomonile tiedjei (strain ATCC 49306 / DSM 6799 / DCB-1)</name>
    <dbReference type="NCBI Taxonomy" id="706587"/>
    <lineage>
        <taxon>Bacteria</taxon>
        <taxon>Pseudomonadati</taxon>
        <taxon>Thermodesulfobacteriota</taxon>
        <taxon>Desulfomonilia</taxon>
        <taxon>Desulfomonilales</taxon>
        <taxon>Desulfomonilaceae</taxon>
        <taxon>Desulfomonile</taxon>
    </lineage>
</organism>
<dbReference type="EMBL" id="CP003360">
    <property type="protein sequence ID" value="AFM26069.1"/>
    <property type="molecule type" value="Genomic_DNA"/>
</dbReference>
<dbReference type="Proteomes" id="UP000006055">
    <property type="component" value="Chromosome"/>
</dbReference>
<feature type="compositionally biased region" description="Polar residues" evidence="1">
    <location>
        <begin position="1"/>
        <end position="19"/>
    </location>
</feature>